<dbReference type="Proteomes" id="UP000479190">
    <property type="component" value="Unassembled WGS sequence"/>
</dbReference>
<dbReference type="EMBL" id="CADCXV010000693">
    <property type="protein sequence ID" value="CAB0032919.1"/>
    <property type="molecule type" value="Genomic_DNA"/>
</dbReference>
<sequence>MFDMKPFPHDTVTCVDCAKKKKPCDTQSCASACNEDLLQCDKESCDTEPGKGGCDRFIFPEIDYPEDK</sequence>
<keyword evidence="2" id="KW-1185">Reference proteome</keyword>
<accession>A0A6H5I6A1</accession>
<evidence type="ECO:0000313" key="2">
    <source>
        <dbReference type="Proteomes" id="UP000479190"/>
    </source>
</evidence>
<proteinExistence type="predicted"/>
<gene>
    <name evidence="1" type="ORF">TBRA_LOCUS4843</name>
</gene>
<name>A0A6H5I6A1_9HYME</name>
<organism evidence="1 2">
    <name type="scientific">Trichogramma brassicae</name>
    <dbReference type="NCBI Taxonomy" id="86971"/>
    <lineage>
        <taxon>Eukaryota</taxon>
        <taxon>Metazoa</taxon>
        <taxon>Ecdysozoa</taxon>
        <taxon>Arthropoda</taxon>
        <taxon>Hexapoda</taxon>
        <taxon>Insecta</taxon>
        <taxon>Pterygota</taxon>
        <taxon>Neoptera</taxon>
        <taxon>Endopterygota</taxon>
        <taxon>Hymenoptera</taxon>
        <taxon>Apocrita</taxon>
        <taxon>Proctotrupomorpha</taxon>
        <taxon>Chalcidoidea</taxon>
        <taxon>Trichogrammatidae</taxon>
        <taxon>Trichogramma</taxon>
    </lineage>
</organism>
<dbReference type="AlphaFoldDB" id="A0A6H5I6A1"/>
<protein>
    <submittedName>
        <fullName evidence="1">Uncharacterized protein</fullName>
    </submittedName>
</protein>
<evidence type="ECO:0000313" key="1">
    <source>
        <dbReference type="EMBL" id="CAB0032919.1"/>
    </source>
</evidence>
<reference evidence="1 2" key="1">
    <citation type="submission" date="2020-02" db="EMBL/GenBank/DDBJ databases">
        <authorList>
            <person name="Ferguson B K."/>
        </authorList>
    </citation>
    <scope>NUCLEOTIDE SEQUENCE [LARGE SCALE GENOMIC DNA]</scope>
</reference>